<dbReference type="InterPro" id="IPR029063">
    <property type="entry name" value="SAM-dependent_MTases_sf"/>
</dbReference>
<keyword evidence="2" id="KW-0489">Methyltransferase</keyword>
<dbReference type="GO" id="GO:1905706">
    <property type="term" value="P:regulation of mitochondrial ATP synthesis coupled proton transport"/>
    <property type="evidence" value="ECO:0007669"/>
    <property type="project" value="TreeGrafter"/>
</dbReference>
<keyword evidence="7" id="KW-1185">Reference proteome</keyword>
<keyword evidence="3" id="KW-0808">Transferase</keyword>
<comment type="similarity">
    <text evidence="1">Belongs to the ANT/ATPSC lysine N-methyltransferase family.</text>
</comment>
<dbReference type="PANTHER" id="PTHR13610">
    <property type="entry name" value="METHYLTRANSFERASE DOMAIN-CONTAINING PROTEIN"/>
    <property type="match status" value="1"/>
</dbReference>
<dbReference type="Gene3D" id="3.40.50.150">
    <property type="entry name" value="Vaccinia Virus protein VP39"/>
    <property type="match status" value="1"/>
</dbReference>
<dbReference type="CDD" id="cd02440">
    <property type="entry name" value="AdoMet_MTases"/>
    <property type="match status" value="1"/>
</dbReference>
<evidence type="ECO:0000313" key="6">
    <source>
        <dbReference type="EMBL" id="KAG2237987.1"/>
    </source>
</evidence>
<dbReference type="InterPro" id="IPR025714">
    <property type="entry name" value="Methyltranfer_dom"/>
</dbReference>
<evidence type="ECO:0000259" key="5">
    <source>
        <dbReference type="Pfam" id="PF13847"/>
    </source>
</evidence>
<dbReference type="SUPFAM" id="SSF53335">
    <property type="entry name" value="S-adenosyl-L-methionine-dependent methyltransferases"/>
    <property type="match status" value="1"/>
</dbReference>
<dbReference type="InterPro" id="IPR026170">
    <property type="entry name" value="FAM173A/B"/>
</dbReference>
<evidence type="ECO:0000256" key="2">
    <source>
        <dbReference type="ARBA" id="ARBA00022603"/>
    </source>
</evidence>
<dbReference type="AlphaFoldDB" id="A0A8H7T179"/>
<organism evidence="6 7">
    <name type="scientific">Thamnidium elegans</name>
    <dbReference type="NCBI Taxonomy" id="101142"/>
    <lineage>
        <taxon>Eukaryota</taxon>
        <taxon>Fungi</taxon>
        <taxon>Fungi incertae sedis</taxon>
        <taxon>Mucoromycota</taxon>
        <taxon>Mucoromycotina</taxon>
        <taxon>Mucoromycetes</taxon>
        <taxon>Mucorales</taxon>
        <taxon>Mucorineae</taxon>
        <taxon>Mucoraceae</taxon>
        <taxon>Thamnidium</taxon>
    </lineage>
</organism>
<comment type="caution">
    <text evidence="6">The sequence shown here is derived from an EMBL/GenBank/DDBJ whole genome shotgun (WGS) entry which is preliminary data.</text>
</comment>
<keyword evidence="4" id="KW-0949">S-adenosyl-L-methionine</keyword>
<feature type="domain" description="Methyltransferase" evidence="5">
    <location>
        <begin position="60"/>
        <end position="144"/>
    </location>
</feature>
<dbReference type="Proteomes" id="UP000613177">
    <property type="component" value="Unassembled WGS sequence"/>
</dbReference>
<evidence type="ECO:0000256" key="3">
    <source>
        <dbReference type="ARBA" id="ARBA00022679"/>
    </source>
</evidence>
<name>A0A8H7T179_9FUNG</name>
<dbReference type="Pfam" id="PF13847">
    <property type="entry name" value="Methyltransf_31"/>
    <property type="match status" value="1"/>
</dbReference>
<sequence length="191" mass="21098">MSTDTLFLKVYQSADAQIQDQNEEDPFPAYLDGIDTALAPFCPTSAKRVLKALSMAQVNSQDTVVDLGSGDGRFVTAAVSEFNAARAVGIESDADLVQTSKELAKQVLGLDQRVDFIEGDLLNLPKIVHDAEWSVIVLFLLPDHTDKFADFLLHYYRKGARIVSLVFNLNELPELKLKASDEQDGIFVYSL</sequence>
<gene>
    <name evidence="6" type="ORF">INT48_002549</name>
</gene>
<evidence type="ECO:0000313" key="7">
    <source>
        <dbReference type="Proteomes" id="UP000613177"/>
    </source>
</evidence>
<accession>A0A8H7T179</accession>
<dbReference type="OrthoDB" id="66144at2759"/>
<dbReference type="GO" id="GO:0032259">
    <property type="term" value="P:methylation"/>
    <property type="evidence" value="ECO:0007669"/>
    <property type="project" value="UniProtKB-KW"/>
</dbReference>
<reference evidence="6" key="1">
    <citation type="submission" date="2021-01" db="EMBL/GenBank/DDBJ databases">
        <title>Metabolic potential, ecology and presence of endohyphal bacteria is reflected in genomic diversity of Mucoromycotina.</title>
        <authorList>
            <person name="Muszewska A."/>
            <person name="Okrasinska A."/>
            <person name="Steczkiewicz K."/>
            <person name="Drgas O."/>
            <person name="Orlowska M."/>
            <person name="Perlinska-Lenart U."/>
            <person name="Aleksandrzak-Piekarczyk T."/>
            <person name="Szatraj K."/>
            <person name="Zielenkiewicz U."/>
            <person name="Pilsyk S."/>
            <person name="Malc E."/>
            <person name="Mieczkowski P."/>
            <person name="Kruszewska J.S."/>
            <person name="Biernat P."/>
            <person name="Pawlowska J."/>
        </authorList>
    </citation>
    <scope>NUCLEOTIDE SEQUENCE</scope>
    <source>
        <strain evidence="6">WA0000018081</strain>
    </source>
</reference>
<dbReference type="EMBL" id="JAEPRE010000001">
    <property type="protein sequence ID" value="KAG2237987.1"/>
    <property type="molecule type" value="Genomic_DNA"/>
</dbReference>
<dbReference type="GO" id="GO:0005739">
    <property type="term" value="C:mitochondrion"/>
    <property type="evidence" value="ECO:0007669"/>
    <property type="project" value="TreeGrafter"/>
</dbReference>
<dbReference type="PANTHER" id="PTHR13610:SF11">
    <property type="entry name" value="METHYLTRANSFERASE DOMAIN-CONTAINING PROTEIN"/>
    <property type="match status" value="1"/>
</dbReference>
<proteinExistence type="inferred from homology"/>
<protein>
    <recommendedName>
        <fullName evidence="5">Methyltransferase domain-containing protein</fullName>
    </recommendedName>
</protein>
<dbReference type="GO" id="GO:0016279">
    <property type="term" value="F:protein-lysine N-methyltransferase activity"/>
    <property type="evidence" value="ECO:0007669"/>
    <property type="project" value="InterPro"/>
</dbReference>
<evidence type="ECO:0000256" key="4">
    <source>
        <dbReference type="ARBA" id="ARBA00022691"/>
    </source>
</evidence>
<evidence type="ECO:0000256" key="1">
    <source>
        <dbReference type="ARBA" id="ARBA00010633"/>
    </source>
</evidence>